<name>A0A9D1YTW9_9MICO</name>
<dbReference type="AlphaFoldDB" id="A0A9D1YTW9"/>
<evidence type="ECO:0000313" key="5">
    <source>
        <dbReference type="EMBL" id="HIY65052.1"/>
    </source>
</evidence>
<keyword evidence="2" id="KW-0238">DNA-binding</keyword>
<dbReference type="PANTHER" id="PTHR33154">
    <property type="entry name" value="TRANSCRIPTIONAL REGULATOR, ARSR FAMILY"/>
    <property type="match status" value="1"/>
</dbReference>
<dbReference type="InterPro" id="IPR011991">
    <property type="entry name" value="ArsR-like_HTH"/>
</dbReference>
<dbReference type="SUPFAM" id="SSF46785">
    <property type="entry name" value="Winged helix' DNA-binding domain"/>
    <property type="match status" value="1"/>
</dbReference>
<proteinExistence type="predicted"/>
<accession>A0A9D1YTW9</accession>
<dbReference type="GO" id="GO:0003700">
    <property type="term" value="F:DNA-binding transcription factor activity"/>
    <property type="evidence" value="ECO:0007669"/>
    <property type="project" value="InterPro"/>
</dbReference>
<evidence type="ECO:0000256" key="2">
    <source>
        <dbReference type="ARBA" id="ARBA00023125"/>
    </source>
</evidence>
<dbReference type="Gene3D" id="1.10.10.10">
    <property type="entry name" value="Winged helix-like DNA-binding domain superfamily/Winged helix DNA-binding domain"/>
    <property type="match status" value="1"/>
</dbReference>
<dbReference type="CDD" id="cd00090">
    <property type="entry name" value="HTH_ARSR"/>
    <property type="match status" value="1"/>
</dbReference>
<feature type="domain" description="HTH arsR-type" evidence="4">
    <location>
        <begin position="14"/>
        <end position="117"/>
    </location>
</feature>
<reference evidence="5" key="1">
    <citation type="journal article" date="2021" name="PeerJ">
        <title>Extensive microbial diversity within the chicken gut microbiome revealed by metagenomics and culture.</title>
        <authorList>
            <person name="Gilroy R."/>
            <person name="Ravi A."/>
            <person name="Getino M."/>
            <person name="Pursley I."/>
            <person name="Horton D.L."/>
            <person name="Alikhan N.F."/>
            <person name="Baker D."/>
            <person name="Gharbi K."/>
            <person name="Hall N."/>
            <person name="Watson M."/>
            <person name="Adriaenssens E.M."/>
            <person name="Foster-Nyarko E."/>
            <person name="Jarju S."/>
            <person name="Secka A."/>
            <person name="Antonio M."/>
            <person name="Oren A."/>
            <person name="Chaudhuri R.R."/>
            <person name="La Ragione R."/>
            <person name="Hildebrand F."/>
            <person name="Pallen M.J."/>
        </authorList>
    </citation>
    <scope>NUCLEOTIDE SEQUENCE</scope>
    <source>
        <strain evidence="5">ChiGjej1B1-98</strain>
    </source>
</reference>
<protein>
    <submittedName>
        <fullName evidence="5">Helix-turn-helix domain-containing protein</fullName>
    </submittedName>
</protein>
<dbReference type="InterPro" id="IPR036390">
    <property type="entry name" value="WH_DNA-bd_sf"/>
</dbReference>
<dbReference type="SMART" id="SM00418">
    <property type="entry name" value="HTH_ARSR"/>
    <property type="match status" value="1"/>
</dbReference>
<dbReference type="Pfam" id="PF12840">
    <property type="entry name" value="HTH_20"/>
    <property type="match status" value="1"/>
</dbReference>
<dbReference type="InterPro" id="IPR001845">
    <property type="entry name" value="HTH_ArsR_DNA-bd_dom"/>
</dbReference>
<dbReference type="PANTHER" id="PTHR33154:SF33">
    <property type="entry name" value="TRANSCRIPTIONAL REPRESSOR SDPR"/>
    <property type="match status" value="1"/>
</dbReference>
<sequence length="203" mass="22449">MGADETTPEYASKDALRAMSHPVRIDIIQFLRHRESARAADLAEALGVAANSMSYHLRILAKAGLIEDAPELARDRRDRVWRMPQRELPIRVDAEGQPDGYRGAVDQVGLAAIEWIRSGWIAQDYGGAGRENFGRGTVTISSARLTFEEAQSCIDEILAVIDRYSSRNRDEDGNDLEEGNPDLDSYRIAGIVLPDVGRHDTAS</sequence>
<evidence type="ECO:0000259" key="4">
    <source>
        <dbReference type="SMART" id="SM00418"/>
    </source>
</evidence>
<reference evidence="5" key="2">
    <citation type="submission" date="2021-04" db="EMBL/GenBank/DDBJ databases">
        <authorList>
            <person name="Gilroy R."/>
        </authorList>
    </citation>
    <scope>NUCLEOTIDE SEQUENCE</scope>
    <source>
        <strain evidence="5">ChiGjej1B1-98</strain>
    </source>
</reference>
<keyword evidence="3" id="KW-0804">Transcription</keyword>
<dbReference type="Proteomes" id="UP000824005">
    <property type="component" value="Unassembled WGS sequence"/>
</dbReference>
<organism evidence="5 6">
    <name type="scientific">Candidatus Agrococcus pullicola</name>
    <dbReference type="NCBI Taxonomy" id="2838429"/>
    <lineage>
        <taxon>Bacteria</taxon>
        <taxon>Bacillati</taxon>
        <taxon>Actinomycetota</taxon>
        <taxon>Actinomycetes</taxon>
        <taxon>Micrococcales</taxon>
        <taxon>Microbacteriaceae</taxon>
        <taxon>Agrococcus</taxon>
    </lineage>
</organism>
<evidence type="ECO:0000256" key="1">
    <source>
        <dbReference type="ARBA" id="ARBA00023015"/>
    </source>
</evidence>
<dbReference type="GO" id="GO:0003677">
    <property type="term" value="F:DNA binding"/>
    <property type="evidence" value="ECO:0007669"/>
    <property type="project" value="UniProtKB-KW"/>
</dbReference>
<dbReference type="EMBL" id="DXDC01000057">
    <property type="protein sequence ID" value="HIY65052.1"/>
    <property type="molecule type" value="Genomic_DNA"/>
</dbReference>
<keyword evidence="1" id="KW-0805">Transcription regulation</keyword>
<evidence type="ECO:0000256" key="3">
    <source>
        <dbReference type="ARBA" id="ARBA00023163"/>
    </source>
</evidence>
<gene>
    <name evidence="5" type="ORF">H9830_02085</name>
</gene>
<dbReference type="InterPro" id="IPR036388">
    <property type="entry name" value="WH-like_DNA-bd_sf"/>
</dbReference>
<comment type="caution">
    <text evidence="5">The sequence shown here is derived from an EMBL/GenBank/DDBJ whole genome shotgun (WGS) entry which is preliminary data.</text>
</comment>
<dbReference type="InterPro" id="IPR051081">
    <property type="entry name" value="HTH_MetalResp_TranReg"/>
</dbReference>
<evidence type="ECO:0000313" key="6">
    <source>
        <dbReference type="Proteomes" id="UP000824005"/>
    </source>
</evidence>